<dbReference type="InterPro" id="IPR050216">
    <property type="entry name" value="LRR_domain-containing"/>
</dbReference>
<dbReference type="InterPro" id="IPR001611">
    <property type="entry name" value="Leu-rich_rpt"/>
</dbReference>
<dbReference type="PANTHER" id="PTHR48051">
    <property type="match status" value="1"/>
</dbReference>
<evidence type="ECO:0000256" key="1">
    <source>
        <dbReference type="ARBA" id="ARBA00022614"/>
    </source>
</evidence>
<dbReference type="SUPFAM" id="SSF52058">
    <property type="entry name" value="L domain-like"/>
    <property type="match status" value="1"/>
</dbReference>
<dbReference type="Pfam" id="PF13855">
    <property type="entry name" value="LRR_8"/>
    <property type="match status" value="1"/>
</dbReference>
<comment type="caution">
    <text evidence="3">The sequence shown here is derived from an EMBL/GenBank/DDBJ whole genome shotgun (WGS) entry which is preliminary data.</text>
</comment>
<keyword evidence="2" id="KW-0677">Repeat</keyword>
<accession>A0A438DLZ3</accession>
<organism evidence="3 4">
    <name type="scientific">Vitis vinifera</name>
    <name type="common">Grape</name>
    <dbReference type="NCBI Taxonomy" id="29760"/>
    <lineage>
        <taxon>Eukaryota</taxon>
        <taxon>Viridiplantae</taxon>
        <taxon>Streptophyta</taxon>
        <taxon>Embryophyta</taxon>
        <taxon>Tracheophyta</taxon>
        <taxon>Spermatophyta</taxon>
        <taxon>Magnoliopsida</taxon>
        <taxon>eudicotyledons</taxon>
        <taxon>Gunneridae</taxon>
        <taxon>Pentapetalae</taxon>
        <taxon>rosids</taxon>
        <taxon>Vitales</taxon>
        <taxon>Vitaceae</taxon>
        <taxon>Viteae</taxon>
        <taxon>Vitis</taxon>
    </lineage>
</organism>
<dbReference type="EMBL" id="QGNW01001571">
    <property type="protein sequence ID" value="RVW36463.1"/>
    <property type="molecule type" value="Genomic_DNA"/>
</dbReference>
<name>A0A438DLZ3_VITVI</name>
<dbReference type="InterPro" id="IPR032675">
    <property type="entry name" value="LRR_dom_sf"/>
</dbReference>
<dbReference type="AlphaFoldDB" id="A0A438DLZ3"/>
<reference evidence="3 4" key="1">
    <citation type="journal article" date="2018" name="PLoS Genet.">
        <title>Population sequencing reveals clonal diversity and ancestral inbreeding in the grapevine cultivar Chardonnay.</title>
        <authorList>
            <person name="Roach M.J."/>
            <person name="Johnson D.L."/>
            <person name="Bohlmann J."/>
            <person name="van Vuuren H.J."/>
            <person name="Jones S.J."/>
            <person name="Pretorius I.S."/>
            <person name="Schmidt S.A."/>
            <person name="Borneman A.R."/>
        </authorList>
    </citation>
    <scope>NUCLEOTIDE SEQUENCE [LARGE SCALE GENOMIC DNA]</scope>
    <source>
        <strain evidence="4">cv. Chardonnay</strain>
        <tissue evidence="3">Leaf</tissue>
    </source>
</reference>
<protein>
    <submittedName>
        <fullName evidence="3">Plant intracellular Ras-group-related LRR protein 6</fullName>
    </submittedName>
</protein>
<evidence type="ECO:0000313" key="3">
    <source>
        <dbReference type="EMBL" id="RVW36463.1"/>
    </source>
</evidence>
<gene>
    <name evidence="3" type="primary">IRL6_6</name>
    <name evidence="3" type="ORF">CK203_074710</name>
</gene>
<dbReference type="PANTHER" id="PTHR48051:SF1">
    <property type="entry name" value="RAS SUPPRESSOR PROTEIN 1"/>
    <property type="match status" value="1"/>
</dbReference>
<proteinExistence type="predicted"/>
<keyword evidence="1" id="KW-0433">Leucine-rich repeat</keyword>
<dbReference type="Proteomes" id="UP000288805">
    <property type="component" value="Unassembled WGS sequence"/>
</dbReference>
<dbReference type="Gene3D" id="3.80.10.10">
    <property type="entry name" value="Ribonuclease Inhibitor"/>
    <property type="match status" value="1"/>
</dbReference>
<evidence type="ECO:0000313" key="4">
    <source>
        <dbReference type="Proteomes" id="UP000288805"/>
    </source>
</evidence>
<sequence length="199" mass="22080">MMSISYRGLGNTSRGKVLWKLACLALMWVVWRERNARIFEDKARSSEGMMTTLRKLVLTGNPLRTLRSSLVSGPTPALLKFLRSRLSTDEDSEAATTAKENVVTMAARLSITSKELSLEGMGLSAVPAQVWESSEIVKVDLSRNSIQELPPELTSCVSLQALILSRNKIQEWPGVILKSLPNLSCLKLDNNPLRQVNQI</sequence>
<evidence type="ECO:0000256" key="2">
    <source>
        <dbReference type="ARBA" id="ARBA00022737"/>
    </source>
</evidence>